<evidence type="ECO:0000256" key="8">
    <source>
        <dbReference type="ARBA" id="ARBA00022729"/>
    </source>
</evidence>
<keyword evidence="5" id="KW-0808">Transferase</keyword>
<evidence type="ECO:0000256" key="11">
    <source>
        <dbReference type="ARBA" id="ARBA00022833"/>
    </source>
</evidence>
<keyword evidence="12" id="KW-1133">Transmembrane helix</keyword>
<dbReference type="GO" id="GO:0061630">
    <property type="term" value="F:ubiquitin protein ligase activity"/>
    <property type="evidence" value="ECO:0007669"/>
    <property type="project" value="UniProtKB-EC"/>
</dbReference>
<dbReference type="Pfam" id="PF13947">
    <property type="entry name" value="GUB_WAK_bind"/>
    <property type="match status" value="1"/>
</dbReference>
<evidence type="ECO:0000256" key="2">
    <source>
        <dbReference type="ARBA" id="ARBA00004167"/>
    </source>
</evidence>
<comment type="similarity">
    <text evidence="14">Belongs to the RING-type zinc finger family. ATL subfamily.</text>
</comment>
<keyword evidence="7" id="KW-0479">Metal-binding</keyword>
<dbReference type="AlphaFoldDB" id="A0A6A6N9Y6"/>
<feature type="domain" description="Wall-associated receptor kinase galacturonan-binding" evidence="15">
    <location>
        <begin position="17"/>
        <end position="85"/>
    </location>
</feature>
<dbReference type="EMBL" id="JAAGAX010000002">
    <property type="protein sequence ID" value="KAF2322207.1"/>
    <property type="molecule type" value="Genomic_DNA"/>
</dbReference>
<dbReference type="PANTHER" id="PTHR46279">
    <property type="entry name" value="RING/U-BOX SUPERFAMILY PROTEIN"/>
    <property type="match status" value="1"/>
</dbReference>
<dbReference type="GO" id="GO:0030247">
    <property type="term" value="F:polysaccharide binding"/>
    <property type="evidence" value="ECO:0007669"/>
    <property type="project" value="InterPro"/>
</dbReference>
<keyword evidence="17" id="KW-1185">Reference proteome</keyword>
<dbReference type="GO" id="GO:0016020">
    <property type="term" value="C:membrane"/>
    <property type="evidence" value="ECO:0007669"/>
    <property type="project" value="UniProtKB-SubCell"/>
</dbReference>
<keyword evidence="8" id="KW-0732">Signal</keyword>
<dbReference type="GO" id="GO:0008270">
    <property type="term" value="F:zinc ion binding"/>
    <property type="evidence" value="ECO:0007669"/>
    <property type="project" value="UniProtKB-KW"/>
</dbReference>
<comment type="caution">
    <text evidence="16">The sequence shown here is derived from an EMBL/GenBank/DDBJ whole genome shotgun (WGS) entry which is preliminary data.</text>
</comment>
<dbReference type="InterPro" id="IPR046948">
    <property type="entry name" value="ATL20-22-like"/>
</dbReference>
<evidence type="ECO:0000256" key="1">
    <source>
        <dbReference type="ARBA" id="ARBA00000900"/>
    </source>
</evidence>
<evidence type="ECO:0000259" key="15">
    <source>
        <dbReference type="Pfam" id="PF13947"/>
    </source>
</evidence>
<keyword evidence="13" id="KW-0472">Membrane</keyword>
<keyword evidence="9" id="KW-0863">Zinc-finger</keyword>
<gene>
    <name evidence="16" type="ORF">GH714_008631</name>
</gene>
<evidence type="ECO:0000256" key="5">
    <source>
        <dbReference type="ARBA" id="ARBA00022679"/>
    </source>
</evidence>
<dbReference type="EC" id="2.3.2.27" evidence="4"/>
<evidence type="ECO:0000256" key="9">
    <source>
        <dbReference type="ARBA" id="ARBA00022771"/>
    </source>
</evidence>
<organism evidence="16 17">
    <name type="scientific">Hevea brasiliensis</name>
    <name type="common">Para rubber tree</name>
    <name type="synonym">Siphonia brasiliensis</name>
    <dbReference type="NCBI Taxonomy" id="3981"/>
    <lineage>
        <taxon>Eukaryota</taxon>
        <taxon>Viridiplantae</taxon>
        <taxon>Streptophyta</taxon>
        <taxon>Embryophyta</taxon>
        <taxon>Tracheophyta</taxon>
        <taxon>Spermatophyta</taxon>
        <taxon>Magnoliopsida</taxon>
        <taxon>eudicotyledons</taxon>
        <taxon>Gunneridae</taxon>
        <taxon>Pentapetalae</taxon>
        <taxon>rosids</taxon>
        <taxon>fabids</taxon>
        <taxon>Malpighiales</taxon>
        <taxon>Euphorbiaceae</taxon>
        <taxon>Crotonoideae</taxon>
        <taxon>Micrandreae</taxon>
        <taxon>Hevea</taxon>
    </lineage>
</organism>
<keyword evidence="10" id="KW-0833">Ubl conjugation pathway</keyword>
<evidence type="ECO:0000256" key="4">
    <source>
        <dbReference type="ARBA" id="ARBA00012483"/>
    </source>
</evidence>
<comment type="pathway">
    <text evidence="3">Protein modification; protein ubiquitination.</text>
</comment>
<dbReference type="Proteomes" id="UP000467840">
    <property type="component" value="Chromosome 11"/>
</dbReference>
<evidence type="ECO:0000256" key="3">
    <source>
        <dbReference type="ARBA" id="ARBA00004906"/>
    </source>
</evidence>
<keyword evidence="6" id="KW-0812">Transmembrane</keyword>
<evidence type="ECO:0000256" key="14">
    <source>
        <dbReference type="ARBA" id="ARBA00024209"/>
    </source>
</evidence>
<protein>
    <recommendedName>
        <fullName evidence="4">RING-type E3 ubiquitin transferase</fullName>
        <ecNumber evidence="4">2.3.2.27</ecNumber>
    </recommendedName>
</protein>
<sequence length="98" mass="10765">MLIVLVDDGLGIFENECKESKCGSHGPAVRFPFRIKGHQPDHCGYPEDGFHLSCSERKETVLELPNSVKLSINKIDYFSQVISASDPQGALNKFVATG</sequence>
<evidence type="ECO:0000256" key="12">
    <source>
        <dbReference type="ARBA" id="ARBA00022989"/>
    </source>
</evidence>
<evidence type="ECO:0000313" key="17">
    <source>
        <dbReference type="Proteomes" id="UP000467840"/>
    </source>
</evidence>
<reference evidence="16 17" key="1">
    <citation type="journal article" date="2020" name="Mol. Plant">
        <title>The Chromosome-Based Rubber Tree Genome Provides New Insights into Spurge Genome Evolution and Rubber Biosynthesis.</title>
        <authorList>
            <person name="Liu J."/>
            <person name="Shi C."/>
            <person name="Shi C.C."/>
            <person name="Li W."/>
            <person name="Zhang Q.J."/>
            <person name="Zhang Y."/>
            <person name="Li K."/>
            <person name="Lu H.F."/>
            <person name="Shi C."/>
            <person name="Zhu S.T."/>
            <person name="Xiao Z.Y."/>
            <person name="Nan H."/>
            <person name="Yue Y."/>
            <person name="Zhu X.G."/>
            <person name="Wu Y."/>
            <person name="Hong X.N."/>
            <person name="Fan G.Y."/>
            <person name="Tong Y."/>
            <person name="Zhang D."/>
            <person name="Mao C.L."/>
            <person name="Liu Y.L."/>
            <person name="Hao S.J."/>
            <person name="Liu W.Q."/>
            <person name="Lv M.Q."/>
            <person name="Zhang H.B."/>
            <person name="Liu Y."/>
            <person name="Hu-Tang G.R."/>
            <person name="Wang J.P."/>
            <person name="Wang J.H."/>
            <person name="Sun Y.H."/>
            <person name="Ni S.B."/>
            <person name="Chen W.B."/>
            <person name="Zhang X.C."/>
            <person name="Jiao Y.N."/>
            <person name="Eichler E.E."/>
            <person name="Li G.H."/>
            <person name="Liu X."/>
            <person name="Gao L.Z."/>
        </authorList>
    </citation>
    <scope>NUCLEOTIDE SEQUENCE [LARGE SCALE GENOMIC DNA]</scope>
    <source>
        <strain evidence="17">cv. GT1</strain>
        <tissue evidence="16">Leaf</tissue>
    </source>
</reference>
<dbReference type="InterPro" id="IPR025287">
    <property type="entry name" value="WAK_GUB"/>
</dbReference>
<dbReference type="PANTHER" id="PTHR46279:SF9">
    <property type="entry name" value="OS01G0116300 PROTEIN"/>
    <property type="match status" value="1"/>
</dbReference>
<evidence type="ECO:0000256" key="6">
    <source>
        <dbReference type="ARBA" id="ARBA00022692"/>
    </source>
</evidence>
<keyword evidence="11" id="KW-0862">Zinc</keyword>
<proteinExistence type="inferred from homology"/>
<evidence type="ECO:0000256" key="13">
    <source>
        <dbReference type="ARBA" id="ARBA00023136"/>
    </source>
</evidence>
<evidence type="ECO:0000313" key="16">
    <source>
        <dbReference type="EMBL" id="KAF2322207.1"/>
    </source>
</evidence>
<evidence type="ECO:0000256" key="7">
    <source>
        <dbReference type="ARBA" id="ARBA00022723"/>
    </source>
</evidence>
<comment type="catalytic activity">
    <reaction evidence="1">
        <text>S-ubiquitinyl-[E2 ubiquitin-conjugating enzyme]-L-cysteine + [acceptor protein]-L-lysine = [E2 ubiquitin-conjugating enzyme]-L-cysteine + N(6)-ubiquitinyl-[acceptor protein]-L-lysine.</text>
        <dbReference type="EC" id="2.3.2.27"/>
    </reaction>
</comment>
<accession>A0A6A6N9Y6</accession>
<name>A0A6A6N9Y6_HEVBR</name>
<comment type="subcellular location">
    <subcellularLocation>
        <location evidence="2">Membrane</location>
        <topology evidence="2">Single-pass membrane protein</topology>
    </subcellularLocation>
</comment>
<evidence type="ECO:0000256" key="10">
    <source>
        <dbReference type="ARBA" id="ARBA00022786"/>
    </source>
</evidence>